<feature type="non-terminal residue" evidence="1">
    <location>
        <position position="263"/>
    </location>
</feature>
<evidence type="ECO:0000313" key="1">
    <source>
        <dbReference type="EMBL" id="KAK3398214.1"/>
    </source>
</evidence>
<gene>
    <name evidence="1" type="ORF">B0T20DRAFT_353149</name>
</gene>
<protein>
    <submittedName>
        <fullName evidence="1">Uncharacterized protein</fullName>
    </submittedName>
</protein>
<organism evidence="1 2">
    <name type="scientific">Sordaria brevicollis</name>
    <dbReference type="NCBI Taxonomy" id="83679"/>
    <lineage>
        <taxon>Eukaryota</taxon>
        <taxon>Fungi</taxon>
        <taxon>Dikarya</taxon>
        <taxon>Ascomycota</taxon>
        <taxon>Pezizomycotina</taxon>
        <taxon>Sordariomycetes</taxon>
        <taxon>Sordariomycetidae</taxon>
        <taxon>Sordariales</taxon>
        <taxon>Sordariaceae</taxon>
        <taxon>Sordaria</taxon>
    </lineage>
</organism>
<reference evidence="1" key="1">
    <citation type="journal article" date="2023" name="Mol. Phylogenet. Evol.">
        <title>Genome-scale phylogeny and comparative genomics of the fungal order Sordariales.</title>
        <authorList>
            <person name="Hensen N."/>
            <person name="Bonometti L."/>
            <person name="Westerberg I."/>
            <person name="Brannstrom I.O."/>
            <person name="Guillou S."/>
            <person name="Cros-Aarteil S."/>
            <person name="Calhoun S."/>
            <person name="Haridas S."/>
            <person name="Kuo A."/>
            <person name="Mondo S."/>
            <person name="Pangilinan J."/>
            <person name="Riley R."/>
            <person name="LaButti K."/>
            <person name="Andreopoulos B."/>
            <person name="Lipzen A."/>
            <person name="Chen C."/>
            <person name="Yan M."/>
            <person name="Daum C."/>
            <person name="Ng V."/>
            <person name="Clum A."/>
            <person name="Steindorff A."/>
            <person name="Ohm R.A."/>
            <person name="Martin F."/>
            <person name="Silar P."/>
            <person name="Natvig D.O."/>
            <person name="Lalanne C."/>
            <person name="Gautier V."/>
            <person name="Ament-Velasquez S.L."/>
            <person name="Kruys A."/>
            <person name="Hutchinson M.I."/>
            <person name="Powell A.J."/>
            <person name="Barry K."/>
            <person name="Miller A.N."/>
            <person name="Grigoriev I.V."/>
            <person name="Debuchy R."/>
            <person name="Gladieux P."/>
            <person name="Hiltunen Thoren M."/>
            <person name="Johannesson H."/>
        </authorList>
    </citation>
    <scope>NUCLEOTIDE SEQUENCE</scope>
    <source>
        <strain evidence="1">FGSC 1904</strain>
    </source>
</reference>
<dbReference type="AlphaFoldDB" id="A0AAE0UC98"/>
<evidence type="ECO:0000313" key="2">
    <source>
        <dbReference type="Proteomes" id="UP001281003"/>
    </source>
</evidence>
<reference evidence="1" key="2">
    <citation type="submission" date="2023-07" db="EMBL/GenBank/DDBJ databases">
        <authorList>
            <consortium name="Lawrence Berkeley National Laboratory"/>
            <person name="Haridas S."/>
            <person name="Hensen N."/>
            <person name="Bonometti L."/>
            <person name="Westerberg I."/>
            <person name="Brannstrom I.O."/>
            <person name="Guillou S."/>
            <person name="Cros-Aarteil S."/>
            <person name="Calhoun S."/>
            <person name="Kuo A."/>
            <person name="Mondo S."/>
            <person name="Pangilinan J."/>
            <person name="Riley R."/>
            <person name="LaButti K."/>
            <person name="Andreopoulos B."/>
            <person name="Lipzen A."/>
            <person name="Chen C."/>
            <person name="Yanf M."/>
            <person name="Daum C."/>
            <person name="Ng V."/>
            <person name="Clum A."/>
            <person name="Steindorff A."/>
            <person name="Ohm R."/>
            <person name="Martin F."/>
            <person name="Silar P."/>
            <person name="Natvig D."/>
            <person name="Lalanne C."/>
            <person name="Gautier V."/>
            <person name="Ament-velasquez S.L."/>
            <person name="Kruys A."/>
            <person name="Hutchinson M.I."/>
            <person name="Powell A.J."/>
            <person name="Barry K."/>
            <person name="Miller A.N."/>
            <person name="Grigoriev I.V."/>
            <person name="Debuchy R."/>
            <person name="Gladieux P."/>
            <person name="Thoren M.H."/>
            <person name="Johannesson H."/>
        </authorList>
    </citation>
    <scope>NUCLEOTIDE SEQUENCE</scope>
    <source>
        <strain evidence="1">FGSC 1904</strain>
    </source>
</reference>
<proteinExistence type="predicted"/>
<comment type="caution">
    <text evidence="1">The sequence shown here is derived from an EMBL/GenBank/DDBJ whole genome shotgun (WGS) entry which is preliminary data.</text>
</comment>
<accession>A0AAE0UC98</accession>
<keyword evidence="2" id="KW-1185">Reference proteome</keyword>
<name>A0AAE0UC98_SORBR</name>
<dbReference type="EMBL" id="JAUTDP010000006">
    <property type="protein sequence ID" value="KAK3398214.1"/>
    <property type="molecule type" value="Genomic_DNA"/>
</dbReference>
<sequence length="263" mass="29335">TAEPQHLWKVINFYCHGTPLSVPDLPLRPGFGGLQSQASIKTDVTAGSHTPAHPFEASRKALFSVEVKALPIKMDDTLLPAFSRSQSPGPIPSETGSSVQVHADIGSTSLKRPHDGEPTDTEPLAKRDRLIEELDLMASSGSKGATELFLKKHNLDEFNQLHSKLKAPIPKLVEWGCIDVSVTKQAEQQHEIQQHEVEWDLTPLTLTNPEVTTTQQPSLPRGEDKDEIREIRTDIRDIKNQLNVIHDLVRQMYLRNLTARRSS</sequence>
<dbReference type="Proteomes" id="UP001281003">
    <property type="component" value="Unassembled WGS sequence"/>
</dbReference>